<sequence length="135" mass="14284">MHPVLKPARALCSGNVKSSDAYAKVLVYLSAVCSREARELRAPRATASCSASGRGRRWRTTSRASPCRGRRWQRRRRRGGRRGGAAASGSTSGTASSSSMSTCRTSVAPGMRSRSATVLAGSTPTRRNSASSLPL</sequence>
<accession>A0A452ZMG4</accession>
<protein>
    <submittedName>
        <fullName evidence="2">Uncharacterized protein</fullName>
    </submittedName>
</protein>
<feature type="region of interest" description="Disordered" evidence="1">
    <location>
        <begin position="39"/>
        <end position="135"/>
    </location>
</feature>
<organism evidence="2 3">
    <name type="scientific">Aegilops tauschii subsp. strangulata</name>
    <name type="common">Goatgrass</name>
    <dbReference type="NCBI Taxonomy" id="200361"/>
    <lineage>
        <taxon>Eukaryota</taxon>
        <taxon>Viridiplantae</taxon>
        <taxon>Streptophyta</taxon>
        <taxon>Embryophyta</taxon>
        <taxon>Tracheophyta</taxon>
        <taxon>Spermatophyta</taxon>
        <taxon>Magnoliopsida</taxon>
        <taxon>Liliopsida</taxon>
        <taxon>Poales</taxon>
        <taxon>Poaceae</taxon>
        <taxon>BOP clade</taxon>
        <taxon>Pooideae</taxon>
        <taxon>Triticodae</taxon>
        <taxon>Triticeae</taxon>
        <taxon>Triticinae</taxon>
        <taxon>Aegilops</taxon>
    </lineage>
</organism>
<reference evidence="3" key="1">
    <citation type="journal article" date="2014" name="Science">
        <title>Ancient hybridizations among the ancestral genomes of bread wheat.</title>
        <authorList>
            <consortium name="International Wheat Genome Sequencing Consortium,"/>
            <person name="Marcussen T."/>
            <person name="Sandve S.R."/>
            <person name="Heier L."/>
            <person name="Spannagl M."/>
            <person name="Pfeifer M."/>
            <person name="Jakobsen K.S."/>
            <person name="Wulff B.B."/>
            <person name="Steuernagel B."/>
            <person name="Mayer K.F."/>
            <person name="Olsen O.A."/>
        </authorList>
    </citation>
    <scope>NUCLEOTIDE SEQUENCE [LARGE SCALE GENOMIC DNA]</scope>
    <source>
        <strain evidence="3">cv. AL8/78</strain>
    </source>
</reference>
<feature type="compositionally biased region" description="Basic residues" evidence="1">
    <location>
        <begin position="68"/>
        <end position="81"/>
    </location>
</feature>
<keyword evidence="3" id="KW-1185">Reference proteome</keyword>
<dbReference type="AlphaFoldDB" id="A0A452ZMG4"/>
<reference evidence="2" key="3">
    <citation type="journal article" date="2017" name="Nature">
        <title>Genome sequence of the progenitor of the wheat D genome Aegilops tauschii.</title>
        <authorList>
            <person name="Luo M.C."/>
            <person name="Gu Y.Q."/>
            <person name="Puiu D."/>
            <person name="Wang H."/>
            <person name="Twardziok S.O."/>
            <person name="Deal K.R."/>
            <person name="Huo N."/>
            <person name="Zhu T."/>
            <person name="Wang L."/>
            <person name="Wang Y."/>
            <person name="McGuire P.E."/>
            <person name="Liu S."/>
            <person name="Long H."/>
            <person name="Ramasamy R.K."/>
            <person name="Rodriguez J.C."/>
            <person name="Van S.L."/>
            <person name="Yuan L."/>
            <person name="Wang Z."/>
            <person name="Xia Z."/>
            <person name="Xiao L."/>
            <person name="Anderson O.D."/>
            <person name="Ouyang S."/>
            <person name="Liang Y."/>
            <person name="Zimin A.V."/>
            <person name="Pertea G."/>
            <person name="Qi P."/>
            <person name="Bennetzen J.L."/>
            <person name="Dai X."/>
            <person name="Dawson M.W."/>
            <person name="Muller H.G."/>
            <person name="Kugler K."/>
            <person name="Rivarola-Duarte L."/>
            <person name="Spannagl M."/>
            <person name="Mayer K.F.X."/>
            <person name="Lu F.H."/>
            <person name="Bevan M.W."/>
            <person name="Leroy P."/>
            <person name="Li P."/>
            <person name="You F.M."/>
            <person name="Sun Q."/>
            <person name="Liu Z."/>
            <person name="Lyons E."/>
            <person name="Wicker T."/>
            <person name="Salzberg S.L."/>
            <person name="Devos K.M."/>
            <person name="Dvorak J."/>
        </authorList>
    </citation>
    <scope>NUCLEOTIDE SEQUENCE [LARGE SCALE GENOMIC DNA]</scope>
    <source>
        <strain evidence="2">cv. AL8/78</strain>
    </source>
</reference>
<feature type="compositionally biased region" description="Low complexity" evidence="1">
    <location>
        <begin position="84"/>
        <end position="106"/>
    </location>
</feature>
<reference evidence="2" key="4">
    <citation type="submission" date="2019-03" db="UniProtKB">
        <authorList>
            <consortium name="EnsemblPlants"/>
        </authorList>
    </citation>
    <scope>IDENTIFICATION</scope>
</reference>
<proteinExistence type="predicted"/>
<dbReference type="Proteomes" id="UP000015105">
    <property type="component" value="Chromosome 1D"/>
</dbReference>
<dbReference type="EnsemblPlants" id="AET1Gv20838400.5">
    <property type="protein sequence ID" value="AET1Gv20838400.5"/>
    <property type="gene ID" value="AET1Gv20838400"/>
</dbReference>
<evidence type="ECO:0000256" key="1">
    <source>
        <dbReference type="SAM" id="MobiDB-lite"/>
    </source>
</evidence>
<feature type="compositionally biased region" description="Polar residues" evidence="1">
    <location>
        <begin position="114"/>
        <end position="135"/>
    </location>
</feature>
<name>A0A452ZMG4_AEGTS</name>
<evidence type="ECO:0000313" key="3">
    <source>
        <dbReference type="Proteomes" id="UP000015105"/>
    </source>
</evidence>
<dbReference type="Gramene" id="AET1Gv20838400.5">
    <property type="protein sequence ID" value="AET1Gv20838400.5"/>
    <property type="gene ID" value="AET1Gv20838400"/>
</dbReference>
<reference evidence="3" key="2">
    <citation type="journal article" date="2017" name="Nat. Plants">
        <title>The Aegilops tauschii genome reveals multiple impacts of transposons.</title>
        <authorList>
            <person name="Zhao G."/>
            <person name="Zou C."/>
            <person name="Li K."/>
            <person name="Wang K."/>
            <person name="Li T."/>
            <person name="Gao L."/>
            <person name="Zhang X."/>
            <person name="Wang H."/>
            <person name="Yang Z."/>
            <person name="Liu X."/>
            <person name="Jiang W."/>
            <person name="Mao L."/>
            <person name="Kong X."/>
            <person name="Jiao Y."/>
            <person name="Jia J."/>
        </authorList>
    </citation>
    <scope>NUCLEOTIDE SEQUENCE [LARGE SCALE GENOMIC DNA]</scope>
    <source>
        <strain evidence="3">cv. AL8/78</strain>
    </source>
</reference>
<evidence type="ECO:0000313" key="2">
    <source>
        <dbReference type="EnsemblPlants" id="AET1Gv20838400.5"/>
    </source>
</evidence>
<reference evidence="2" key="5">
    <citation type="journal article" date="2021" name="G3 (Bethesda)">
        <title>Aegilops tauschii genome assembly Aet v5.0 features greater sequence contiguity and improved annotation.</title>
        <authorList>
            <person name="Wang L."/>
            <person name="Zhu T."/>
            <person name="Rodriguez J.C."/>
            <person name="Deal K.R."/>
            <person name="Dubcovsky J."/>
            <person name="McGuire P.E."/>
            <person name="Lux T."/>
            <person name="Spannagl M."/>
            <person name="Mayer K.F.X."/>
            <person name="Baldrich P."/>
            <person name="Meyers B.C."/>
            <person name="Huo N."/>
            <person name="Gu Y.Q."/>
            <person name="Zhou H."/>
            <person name="Devos K.M."/>
            <person name="Bennetzen J.L."/>
            <person name="Unver T."/>
            <person name="Budak H."/>
            <person name="Gulick P.J."/>
            <person name="Galiba G."/>
            <person name="Kalapos B."/>
            <person name="Nelson D.R."/>
            <person name="Li P."/>
            <person name="You F.M."/>
            <person name="Luo M.C."/>
            <person name="Dvorak J."/>
        </authorList>
    </citation>
    <scope>NUCLEOTIDE SEQUENCE [LARGE SCALE GENOMIC DNA]</scope>
    <source>
        <strain evidence="2">cv. AL8/78</strain>
    </source>
</reference>